<dbReference type="Pfam" id="PF13185">
    <property type="entry name" value="GAF_2"/>
    <property type="match status" value="1"/>
</dbReference>
<dbReference type="EMBL" id="LT670844">
    <property type="protein sequence ID" value="SHJ78104.1"/>
    <property type="molecule type" value="Genomic_DNA"/>
</dbReference>
<dbReference type="GO" id="GO:0005886">
    <property type="term" value="C:plasma membrane"/>
    <property type="evidence" value="ECO:0007669"/>
    <property type="project" value="UniProtKB-SubCell"/>
</dbReference>
<proteinExistence type="predicted"/>
<dbReference type="SMART" id="SM00304">
    <property type="entry name" value="HAMP"/>
    <property type="match status" value="1"/>
</dbReference>
<dbReference type="CDD" id="cd12912">
    <property type="entry name" value="PDC2_MCP_like"/>
    <property type="match status" value="1"/>
</dbReference>
<dbReference type="InterPro" id="IPR036890">
    <property type="entry name" value="HATPase_C_sf"/>
</dbReference>
<gene>
    <name evidence="15" type="ORF">SAMN05444159_1470</name>
</gene>
<feature type="domain" description="Histidine kinase" evidence="13">
    <location>
        <begin position="796"/>
        <end position="1040"/>
    </location>
</feature>
<dbReference type="PANTHER" id="PTHR43065:SF42">
    <property type="entry name" value="TWO-COMPONENT SENSOR PPRA"/>
    <property type="match status" value="1"/>
</dbReference>
<keyword evidence="5" id="KW-0597">Phosphoprotein</keyword>
<evidence type="ECO:0000256" key="1">
    <source>
        <dbReference type="ARBA" id="ARBA00000085"/>
    </source>
</evidence>
<dbReference type="SUPFAM" id="SSF55874">
    <property type="entry name" value="ATPase domain of HSP90 chaperone/DNA topoisomerase II/histidine kinase"/>
    <property type="match status" value="1"/>
</dbReference>
<dbReference type="InterPro" id="IPR003661">
    <property type="entry name" value="HisK_dim/P_dom"/>
</dbReference>
<protein>
    <recommendedName>
        <fullName evidence="3">histidine kinase</fullName>
        <ecNumber evidence="3">2.7.13.3</ecNumber>
    </recommendedName>
</protein>
<dbReference type="InterPro" id="IPR003594">
    <property type="entry name" value="HATPase_dom"/>
</dbReference>
<dbReference type="RefSeq" id="WP_079537577.1">
    <property type="nucleotide sequence ID" value="NZ_LT670844.1"/>
</dbReference>
<dbReference type="Pfam" id="PF01590">
    <property type="entry name" value="GAF"/>
    <property type="match status" value="1"/>
</dbReference>
<sequence length="1050" mass="114698">MSISLHPDTPQGRTLEGRTLAASPVAEAAPEARPQATKIRSRLFIKYVALFVAVVGVALLSNGIFEVFFYYREHKAALIRIQHEQAEAAAAKIGQFIKEIESQLGWTTQLPWSAGSIEQRRFDALRLLRQVPAITELAQVDSTGKERLRVSRLAMDVVDSGLDLSRDPKFTEAVAHKVYYGPVYFRRESEPYMTLSLAGTRKDAGVSIAEVNLKLIWDVVSQIKVGERGHAYVVGAGGRLIAHPDISLVLRNTDMSKLLQVQAAQAGNPGADLESLQGAKNIQGQEVLTASAPIAPLGWTMFVELPVEEAYASLYLALQRLAIVLAGASIFAVLAGIFLARRMVGPIQALRAGAARIGGGDFAQRISIRTGDELEGLADQFNDMGARLQESYADLEKKVESRTAELSESLEQQTATSEVLQVISSSPGELEPVFQKMLENATRVCGANFGTMNLWDGDRLNVVANYNLPPAFAASRERTSIRPHPESGQAAVVRTHQVVQIHDLRSSPAYLAGDRVVVGMADIASARTIVIVPMVKEDELIGTIAIYRQEVRPFTDKQIALVENFTKQAVIAIENTRLLKELRQRTDDLSESLQQQTATADVLKVISRSAFDLKSVLTTLTESAKSLCGASLGIITLRDGEVMRLRAESGCTPAFVDFMETHPIRPGRETITGRVFMDGKPVHVADVQRDPEYNFGNAPTIGAYRAVLAVPLMRDGAVEGVLLLGRPGPGPFSQRQIDLVQTFADQAVIAIENVRLFEQVQERTKELSLSLEDLRTAQDRLVQTEKLASLGQLTAGIAHEIKNPLNFVNNFSAVSGELIDELNEVLTSAALDKKTREEIDELTHMLKGNLDKVVQHGKRADSIVKNMLLHSREGSGEHRPADINAIVEESLNLAYHGARAERSGFNITLKRDLDPAAGMIDLYPQEITRVFLNLISNGFYAATKRKERGEEGFEPTLSATTKSLGNAVEIRIRDNGTGIPSEVKEKMFNPFFTTKPAGEGTGLGLSMSHDIVVKQHGGKIDVDTKPGVFTEFIITLPRTAAAEMQSGGKN</sequence>
<keyword evidence="4" id="KW-1003">Cell membrane</keyword>
<accession>A0A1M6M3R7</accession>
<dbReference type="PRINTS" id="PR00344">
    <property type="entry name" value="BCTRLSENSOR"/>
</dbReference>
<dbReference type="GO" id="GO:0000155">
    <property type="term" value="F:phosphorelay sensor kinase activity"/>
    <property type="evidence" value="ECO:0007669"/>
    <property type="project" value="InterPro"/>
</dbReference>
<evidence type="ECO:0000256" key="7">
    <source>
        <dbReference type="ARBA" id="ARBA00022692"/>
    </source>
</evidence>
<feature type="transmembrane region" description="Helical" evidence="12">
    <location>
        <begin position="321"/>
        <end position="340"/>
    </location>
</feature>
<dbReference type="SUPFAM" id="SSF47384">
    <property type="entry name" value="Homodimeric domain of signal transducing histidine kinase"/>
    <property type="match status" value="1"/>
</dbReference>
<dbReference type="OrthoDB" id="1931120at2"/>
<evidence type="ECO:0000256" key="11">
    <source>
        <dbReference type="SAM" id="Coils"/>
    </source>
</evidence>
<dbReference type="SMART" id="SM00388">
    <property type="entry name" value="HisKA"/>
    <property type="match status" value="1"/>
</dbReference>
<dbReference type="Gene3D" id="3.30.450.20">
    <property type="entry name" value="PAS domain"/>
    <property type="match status" value="1"/>
</dbReference>
<dbReference type="InterPro" id="IPR036097">
    <property type="entry name" value="HisK_dim/P_sf"/>
</dbReference>
<reference evidence="15 16" key="1">
    <citation type="submission" date="2016-11" db="EMBL/GenBank/DDBJ databases">
        <authorList>
            <person name="Jaros S."/>
            <person name="Januszkiewicz K."/>
            <person name="Wedrychowicz H."/>
        </authorList>
    </citation>
    <scope>NUCLEOTIDE SEQUENCE [LARGE SCALE GENOMIC DNA]</scope>
    <source>
        <strain evidence="15 16">GAS499</strain>
    </source>
</reference>
<evidence type="ECO:0000259" key="13">
    <source>
        <dbReference type="PROSITE" id="PS50109"/>
    </source>
</evidence>
<dbReference type="SMART" id="SM00387">
    <property type="entry name" value="HATPase_c"/>
    <property type="match status" value="1"/>
</dbReference>
<organism evidence="15 16">
    <name type="scientific">Bradyrhizobium lablabi</name>
    <dbReference type="NCBI Taxonomy" id="722472"/>
    <lineage>
        <taxon>Bacteria</taxon>
        <taxon>Pseudomonadati</taxon>
        <taxon>Pseudomonadota</taxon>
        <taxon>Alphaproteobacteria</taxon>
        <taxon>Hyphomicrobiales</taxon>
        <taxon>Nitrobacteraceae</taxon>
        <taxon>Bradyrhizobium</taxon>
    </lineage>
</organism>
<keyword evidence="10 12" id="KW-0472">Membrane</keyword>
<dbReference type="Gene3D" id="6.10.340.10">
    <property type="match status" value="1"/>
</dbReference>
<dbReference type="InterPro" id="IPR003018">
    <property type="entry name" value="GAF"/>
</dbReference>
<evidence type="ECO:0000259" key="14">
    <source>
        <dbReference type="PROSITE" id="PS50885"/>
    </source>
</evidence>
<keyword evidence="8 15" id="KW-0418">Kinase</keyword>
<evidence type="ECO:0000256" key="10">
    <source>
        <dbReference type="ARBA" id="ARBA00023136"/>
    </source>
</evidence>
<dbReference type="InterPro" id="IPR004358">
    <property type="entry name" value="Sig_transdc_His_kin-like_C"/>
</dbReference>
<dbReference type="InterPro" id="IPR005467">
    <property type="entry name" value="His_kinase_dom"/>
</dbReference>
<dbReference type="Pfam" id="PF00672">
    <property type="entry name" value="HAMP"/>
    <property type="match status" value="1"/>
</dbReference>
<evidence type="ECO:0000256" key="8">
    <source>
        <dbReference type="ARBA" id="ARBA00022777"/>
    </source>
</evidence>
<dbReference type="Gene3D" id="1.10.287.130">
    <property type="match status" value="1"/>
</dbReference>
<evidence type="ECO:0000256" key="9">
    <source>
        <dbReference type="ARBA" id="ARBA00022989"/>
    </source>
</evidence>
<evidence type="ECO:0000313" key="15">
    <source>
        <dbReference type="EMBL" id="SHJ78104.1"/>
    </source>
</evidence>
<evidence type="ECO:0000256" key="3">
    <source>
        <dbReference type="ARBA" id="ARBA00012438"/>
    </source>
</evidence>
<dbReference type="Proteomes" id="UP000189935">
    <property type="component" value="Chromosome I"/>
</dbReference>
<dbReference type="AlphaFoldDB" id="A0A1M6M3R7"/>
<dbReference type="CDD" id="cd00082">
    <property type="entry name" value="HisKA"/>
    <property type="match status" value="1"/>
</dbReference>
<dbReference type="InterPro" id="IPR029016">
    <property type="entry name" value="GAF-like_dom_sf"/>
</dbReference>
<dbReference type="SUPFAM" id="SSF55781">
    <property type="entry name" value="GAF domain-like"/>
    <property type="match status" value="2"/>
</dbReference>
<feature type="transmembrane region" description="Helical" evidence="12">
    <location>
        <begin position="47"/>
        <end position="71"/>
    </location>
</feature>
<dbReference type="Pfam" id="PF02743">
    <property type="entry name" value="dCache_1"/>
    <property type="match status" value="1"/>
</dbReference>
<feature type="coiled-coil region" evidence="11">
    <location>
        <begin position="378"/>
        <end position="412"/>
    </location>
</feature>
<dbReference type="PROSITE" id="PS50885">
    <property type="entry name" value="HAMP"/>
    <property type="match status" value="1"/>
</dbReference>
<evidence type="ECO:0000256" key="12">
    <source>
        <dbReference type="SAM" id="Phobius"/>
    </source>
</evidence>
<name>A0A1M6M3R7_9BRAD</name>
<dbReference type="SUPFAM" id="SSF158472">
    <property type="entry name" value="HAMP domain-like"/>
    <property type="match status" value="1"/>
</dbReference>
<dbReference type="PROSITE" id="PS50109">
    <property type="entry name" value="HIS_KIN"/>
    <property type="match status" value="1"/>
</dbReference>
<dbReference type="InterPro" id="IPR033479">
    <property type="entry name" value="dCache_1"/>
</dbReference>
<dbReference type="Pfam" id="PF02518">
    <property type="entry name" value="HATPase_c"/>
    <property type="match status" value="1"/>
</dbReference>
<dbReference type="EC" id="2.7.13.3" evidence="3"/>
<comment type="subcellular location">
    <subcellularLocation>
        <location evidence="2">Cell membrane</location>
        <topology evidence="2">Multi-pass membrane protein</topology>
    </subcellularLocation>
</comment>
<dbReference type="SMART" id="SM00065">
    <property type="entry name" value="GAF"/>
    <property type="match status" value="2"/>
</dbReference>
<evidence type="ECO:0000256" key="2">
    <source>
        <dbReference type="ARBA" id="ARBA00004651"/>
    </source>
</evidence>
<comment type="catalytic activity">
    <reaction evidence="1">
        <text>ATP + protein L-histidine = ADP + protein N-phospho-L-histidine.</text>
        <dbReference type="EC" id="2.7.13.3"/>
    </reaction>
</comment>
<keyword evidence="11" id="KW-0175">Coiled coil</keyword>
<evidence type="ECO:0000256" key="6">
    <source>
        <dbReference type="ARBA" id="ARBA00022679"/>
    </source>
</evidence>
<evidence type="ECO:0000256" key="4">
    <source>
        <dbReference type="ARBA" id="ARBA00022475"/>
    </source>
</evidence>
<dbReference type="Gene3D" id="3.30.565.10">
    <property type="entry name" value="Histidine kinase-like ATPase, C-terminal domain"/>
    <property type="match status" value="1"/>
</dbReference>
<dbReference type="Gene3D" id="3.30.450.40">
    <property type="match status" value="2"/>
</dbReference>
<evidence type="ECO:0000256" key="5">
    <source>
        <dbReference type="ARBA" id="ARBA00022553"/>
    </source>
</evidence>
<dbReference type="PANTHER" id="PTHR43065">
    <property type="entry name" value="SENSOR HISTIDINE KINASE"/>
    <property type="match status" value="1"/>
</dbReference>
<dbReference type="InterPro" id="IPR003660">
    <property type="entry name" value="HAMP_dom"/>
</dbReference>
<keyword evidence="6" id="KW-0808">Transferase</keyword>
<keyword evidence="7 12" id="KW-0812">Transmembrane</keyword>
<evidence type="ECO:0000313" key="16">
    <source>
        <dbReference type="Proteomes" id="UP000189935"/>
    </source>
</evidence>
<feature type="domain" description="HAMP" evidence="14">
    <location>
        <begin position="341"/>
        <end position="393"/>
    </location>
</feature>
<keyword evidence="9 12" id="KW-1133">Transmembrane helix</keyword>
<dbReference type="CDD" id="cd06225">
    <property type="entry name" value="HAMP"/>
    <property type="match status" value="1"/>
</dbReference>